<dbReference type="EMBL" id="AP025739">
    <property type="protein sequence ID" value="BDI30724.1"/>
    <property type="molecule type" value="Genomic_DNA"/>
</dbReference>
<dbReference type="RefSeq" id="WP_119320679.1">
    <property type="nucleotide sequence ID" value="NZ_AP025739.1"/>
</dbReference>
<proteinExistence type="predicted"/>
<evidence type="ECO:0000313" key="2">
    <source>
        <dbReference type="Proteomes" id="UP000287394"/>
    </source>
</evidence>
<organism evidence="1 2">
    <name type="scientific">Capsulimonas corticalis</name>
    <dbReference type="NCBI Taxonomy" id="2219043"/>
    <lineage>
        <taxon>Bacteria</taxon>
        <taxon>Bacillati</taxon>
        <taxon>Armatimonadota</taxon>
        <taxon>Armatimonadia</taxon>
        <taxon>Capsulimonadales</taxon>
        <taxon>Capsulimonadaceae</taxon>
        <taxon>Capsulimonas</taxon>
    </lineage>
</organism>
<dbReference type="AlphaFoldDB" id="A0A402CTH5"/>
<evidence type="ECO:0000313" key="1">
    <source>
        <dbReference type="EMBL" id="BDI30724.1"/>
    </source>
</evidence>
<keyword evidence="2" id="KW-1185">Reference proteome</keyword>
<dbReference type="KEGG" id="ccot:CCAX7_27750"/>
<accession>A0A402CTH5</accession>
<sequence>MTLDVDRDDVILQGRWRRDGRDVRVDVNDAFDGDRADGDGKIVLRDSRKIDKINLRFTANGDRRVYTVDFSAD</sequence>
<protein>
    <submittedName>
        <fullName evidence="1">Uncharacterized protein</fullName>
    </submittedName>
</protein>
<dbReference type="Proteomes" id="UP000287394">
    <property type="component" value="Chromosome"/>
</dbReference>
<name>A0A402CTH5_9BACT</name>
<gene>
    <name evidence="1" type="ORF">CCAX7_27750</name>
</gene>
<reference evidence="1 2" key="1">
    <citation type="journal article" date="2019" name="Int. J. Syst. Evol. Microbiol.">
        <title>Capsulimonas corticalis gen. nov., sp. nov., an aerobic capsulated bacterium, of a novel bacterial order, Capsulimonadales ord. nov., of the class Armatimonadia of the phylum Armatimonadetes.</title>
        <authorList>
            <person name="Li J."/>
            <person name="Kudo C."/>
            <person name="Tonouchi A."/>
        </authorList>
    </citation>
    <scope>NUCLEOTIDE SEQUENCE [LARGE SCALE GENOMIC DNA]</scope>
    <source>
        <strain evidence="1 2">AX-7</strain>
    </source>
</reference>